<dbReference type="InterPro" id="IPR051260">
    <property type="entry name" value="Diverse_substr_monoxygenases"/>
</dbReference>
<dbReference type="InterPro" id="IPR036661">
    <property type="entry name" value="Luciferase-like_sf"/>
</dbReference>
<organism evidence="8 9">
    <name type="scientific">Microbacterium rhizomatis</name>
    <dbReference type="NCBI Taxonomy" id="1631477"/>
    <lineage>
        <taxon>Bacteria</taxon>
        <taxon>Bacillati</taxon>
        <taxon>Actinomycetota</taxon>
        <taxon>Actinomycetes</taxon>
        <taxon>Micrococcales</taxon>
        <taxon>Microbacteriaceae</taxon>
        <taxon>Microbacterium</taxon>
    </lineage>
</organism>
<evidence type="ECO:0000259" key="7">
    <source>
        <dbReference type="Pfam" id="PF00296"/>
    </source>
</evidence>
<dbReference type="Pfam" id="PF00296">
    <property type="entry name" value="Bac_luciferase"/>
    <property type="match status" value="1"/>
</dbReference>
<dbReference type="EMBL" id="VYSA01000003">
    <property type="protein sequence ID" value="KAA9106370.1"/>
    <property type="molecule type" value="Genomic_DNA"/>
</dbReference>
<feature type="binding site" evidence="6">
    <location>
        <position position="96"/>
    </location>
    <ligand>
        <name>FMN</name>
        <dbReference type="ChEBI" id="CHEBI:58210"/>
    </ligand>
</feature>
<dbReference type="GO" id="GO:0004497">
    <property type="term" value="F:monooxygenase activity"/>
    <property type="evidence" value="ECO:0007669"/>
    <property type="project" value="UniProtKB-KW"/>
</dbReference>
<dbReference type="AlphaFoldDB" id="A0A5J5J1E0"/>
<gene>
    <name evidence="8" type="ORF">F6B43_14530</name>
</gene>
<dbReference type="InterPro" id="IPR011251">
    <property type="entry name" value="Luciferase-like_dom"/>
</dbReference>
<dbReference type="PANTHER" id="PTHR30011">
    <property type="entry name" value="ALKANESULFONATE MONOOXYGENASE-RELATED"/>
    <property type="match status" value="1"/>
</dbReference>
<keyword evidence="2 6" id="KW-0288">FMN</keyword>
<evidence type="ECO:0000313" key="8">
    <source>
        <dbReference type="EMBL" id="KAA9106370.1"/>
    </source>
</evidence>
<dbReference type="PIRSF" id="PIRSF000337">
    <property type="entry name" value="NTA_MOA"/>
    <property type="match status" value="1"/>
</dbReference>
<keyword evidence="3" id="KW-0560">Oxidoreductase</keyword>
<dbReference type="OrthoDB" id="3265338at2"/>
<dbReference type="Proteomes" id="UP000325827">
    <property type="component" value="Unassembled WGS sequence"/>
</dbReference>
<comment type="similarity">
    <text evidence="5">Belongs to the NtaA/SnaA/DszA monooxygenase family.</text>
</comment>
<evidence type="ECO:0000256" key="6">
    <source>
        <dbReference type="PIRSR" id="PIRSR000337-1"/>
    </source>
</evidence>
<dbReference type="Gene3D" id="3.20.20.30">
    <property type="entry name" value="Luciferase-like domain"/>
    <property type="match status" value="1"/>
</dbReference>
<proteinExistence type="inferred from homology"/>
<evidence type="ECO:0000256" key="5">
    <source>
        <dbReference type="ARBA" id="ARBA00033748"/>
    </source>
</evidence>
<feature type="binding site" evidence="6">
    <location>
        <position position="204"/>
    </location>
    <ligand>
        <name>FMN</name>
        <dbReference type="ChEBI" id="CHEBI:58210"/>
    </ligand>
</feature>
<evidence type="ECO:0000313" key="9">
    <source>
        <dbReference type="Proteomes" id="UP000325827"/>
    </source>
</evidence>
<comment type="caution">
    <text evidence="8">The sequence shown here is derived from an EMBL/GenBank/DDBJ whole genome shotgun (WGS) entry which is preliminary data.</text>
</comment>
<dbReference type="RefSeq" id="WP_150449711.1">
    <property type="nucleotide sequence ID" value="NZ_VYSA01000003.1"/>
</dbReference>
<keyword evidence="9" id="KW-1185">Reference proteome</keyword>
<feature type="binding site" evidence="6">
    <location>
        <position position="150"/>
    </location>
    <ligand>
        <name>FMN</name>
        <dbReference type="ChEBI" id="CHEBI:58210"/>
    </ligand>
</feature>
<keyword evidence="1 6" id="KW-0285">Flavoprotein</keyword>
<dbReference type="SUPFAM" id="SSF51679">
    <property type="entry name" value="Bacterial luciferase-like"/>
    <property type="match status" value="1"/>
</dbReference>
<evidence type="ECO:0000256" key="1">
    <source>
        <dbReference type="ARBA" id="ARBA00022630"/>
    </source>
</evidence>
<protein>
    <submittedName>
        <fullName evidence="8">LLM class flavin-dependent oxidoreductase</fullName>
    </submittedName>
</protein>
<sequence length="429" mass="46763">MTAKRRVHLAAHFPGVNNTTIWSDPRAGSQIDFTSFEHFGRTAERGLFDFVFLAEGLRVREHAGRIHDLDVVGRPDSISVLAAVAAVTERVGLVATLNTTYNEPFELARQLLSLDVLSGGRAGWNVVTTNDAFTGANFRRGGYLGSADRYRRADDFVELARALWEHAGTRAESVHESDFFDVRARLDTPASPQGRPVILQAGVSAEGRDFAARYADAIFSPFATTGPAEEFYEDVKARVVAAGREPDDLKILPGATFVLGDTPSEADERYRYERSAQISGATALRTIEAVWGRELSDFDPDGPLPPLDLVVTGAQLAEGRATIHHDTRGVAEAWHERAEAEGLSIRQAVITKDARPPFVGTPGDIAARLDEFVQARGSDGFILVPTITPTGLDEFTEKVIPLLQERGVYPTEYADTTLRSHLLAPLPSA</sequence>
<keyword evidence="4" id="KW-0503">Monooxygenase</keyword>
<reference evidence="9" key="1">
    <citation type="submission" date="2019-09" db="EMBL/GenBank/DDBJ databases">
        <title>Mumia zhuanghuii sp. nov. isolated from the intestinal contents of plateau pika (Ochotona curzoniae) in the Qinghai-Tibet plateau of China.</title>
        <authorList>
            <person name="Tian Z."/>
        </authorList>
    </citation>
    <scope>NUCLEOTIDE SEQUENCE [LARGE SCALE GENOMIC DNA]</scope>
    <source>
        <strain evidence="9">JCM 30598</strain>
    </source>
</reference>
<name>A0A5J5J1E0_9MICO</name>
<dbReference type="GO" id="GO:0016705">
    <property type="term" value="F:oxidoreductase activity, acting on paired donors, with incorporation or reduction of molecular oxygen"/>
    <property type="evidence" value="ECO:0007669"/>
    <property type="project" value="InterPro"/>
</dbReference>
<feature type="domain" description="Luciferase-like" evidence="7">
    <location>
        <begin position="25"/>
        <end position="376"/>
    </location>
</feature>
<accession>A0A5J5J1E0</accession>
<evidence type="ECO:0000256" key="3">
    <source>
        <dbReference type="ARBA" id="ARBA00023002"/>
    </source>
</evidence>
<dbReference type="PANTHER" id="PTHR30011:SF16">
    <property type="entry name" value="C2H2 FINGER DOMAIN TRANSCRIPTION FACTOR (EUROFUNG)-RELATED"/>
    <property type="match status" value="1"/>
</dbReference>
<evidence type="ECO:0000256" key="2">
    <source>
        <dbReference type="ARBA" id="ARBA00022643"/>
    </source>
</evidence>
<dbReference type="InterPro" id="IPR016215">
    <property type="entry name" value="NTA_MOA"/>
</dbReference>
<evidence type="ECO:0000256" key="4">
    <source>
        <dbReference type="ARBA" id="ARBA00023033"/>
    </source>
</evidence>